<dbReference type="STRING" id="5643.A0A060S1D8"/>
<dbReference type="AlphaFoldDB" id="A0A060S1D8"/>
<dbReference type="OMA" id="STHIREW"/>
<dbReference type="EMBL" id="CCBP010000003">
    <property type="protein sequence ID" value="CDO68100.1"/>
    <property type="molecule type" value="Genomic_DNA"/>
</dbReference>
<reference evidence="2" key="1">
    <citation type="submission" date="2014-01" db="EMBL/GenBank/DDBJ databases">
        <title>The genome of the white-rot fungus Pycnoporus cinnabarinus: a basidiomycete model with a versatile arsenal for lignocellulosic biomass breakdown.</title>
        <authorList>
            <person name="Levasseur A."/>
            <person name="Lomascolo A."/>
            <person name="Ruiz-Duenas F.J."/>
            <person name="Uzan E."/>
            <person name="Piumi F."/>
            <person name="Kues U."/>
            <person name="Ram A.F.J."/>
            <person name="Murat C."/>
            <person name="Haon M."/>
            <person name="Benoit I."/>
            <person name="Arfi Y."/>
            <person name="Chevret D."/>
            <person name="Drula E."/>
            <person name="Kwon M.J."/>
            <person name="Gouret P."/>
            <person name="Lesage-Meessen L."/>
            <person name="Lombard V."/>
            <person name="Mariette J."/>
            <person name="Noirot C."/>
            <person name="Park J."/>
            <person name="Patyshakuliyeva A."/>
            <person name="Wieneger R.A.B."/>
            <person name="Wosten H.A.B."/>
            <person name="Martin F."/>
            <person name="Coutinho P.M."/>
            <person name="de Vries R."/>
            <person name="Martinez A.T."/>
            <person name="Klopp C."/>
            <person name="Pontarotti P."/>
            <person name="Henrissat B."/>
            <person name="Record E."/>
        </authorList>
    </citation>
    <scope>NUCLEOTIDE SEQUENCE [LARGE SCALE GENOMIC DNA]</scope>
    <source>
        <strain evidence="2">BRFM137</strain>
    </source>
</reference>
<dbReference type="HOGENOM" id="CLU_047592_2_0_1"/>
<dbReference type="OrthoDB" id="2367075at2759"/>
<evidence type="ECO:0000256" key="1">
    <source>
        <dbReference type="SAM" id="MobiDB-lite"/>
    </source>
</evidence>
<accession>A0A060S1D8</accession>
<comment type="caution">
    <text evidence="2">The sequence shown here is derived from an EMBL/GenBank/DDBJ whole genome shotgun (WGS) entry which is preliminary data.</text>
</comment>
<dbReference type="SUPFAM" id="SSF54695">
    <property type="entry name" value="POZ domain"/>
    <property type="match status" value="1"/>
</dbReference>
<dbReference type="Proteomes" id="UP000029665">
    <property type="component" value="Unassembled WGS sequence"/>
</dbReference>
<proteinExistence type="predicted"/>
<gene>
    <name evidence="2" type="ORF">BN946_scf185044.g8</name>
</gene>
<evidence type="ECO:0000313" key="2">
    <source>
        <dbReference type="EMBL" id="CDO68100.1"/>
    </source>
</evidence>
<name>A0A060S1D8_PYCCI</name>
<feature type="region of interest" description="Disordered" evidence="1">
    <location>
        <begin position="1"/>
        <end position="26"/>
    </location>
</feature>
<organism evidence="2 3">
    <name type="scientific">Pycnoporus cinnabarinus</name>
    <name type="common">Cinnabar-red polypore</name>
    <name type="synonym">Trametes cinnabarina</name>
    <dbReference type="NCBI Taxonomy" id="5643"/>
    <lineage>
        <taxon>Eukaryota</taxon>
        <taxon>Fungi</taxon>
        <taxon>Dikarya</taxon>
        <taxon>Basidiomycota</taxon>
        <taxon>Agaricomycotina</taxon>
        <taxon>Agaricomycetes</taxon>
        <taxon>Polyporales</taxon>
        <taxon>Polyporaceae</taxon>
        <taxon>Trametes</taxon>
    </lineage>
</organism>
<dbReference type="InterPro" id="IPR011333">
    <property type="entry name" value="SKP1/BTB/POZ_sf"/>
</dbReference>
<protein>
    <submittedName>
        <fullName evidence="2">Uncharacterized protein</fullName>
    </submittedName>
</protein>
<sequence>MLQDPASIITSPESRREFANALPTPPVSPPKVIRDSEFYCRDIVFLVENVLFKVSRRPFEDESNAFGSTIKLPPENGHLHAEGTSDVNPLPLPGVTAEEFKALLYVLFPLSYGARQPLTKDQWLSVLKLADMWVFDEVRAKAIEELRRLIPNHAERICVARNHNIRGWIEPALKELAKQDSLSSADLQFLGWDMAAKLIVVRESVAFSGSCSCGCNYCTISHGPVAHAHAHAASPGTRPFSVSAGSLRRSNDFSTHIREWFGDEFF</sequence>
<dbReference type="Gene3D" id="3.30.710.10">
    <property type="entry name" value="Potassium Channel Kv1.1, Chain A"/>
    <property type="match status" value="1"/>
</dbReference>
<evidence type="ECO:0000313" key="3">
    <source>
        <dbReference type="Proteomes" id="UP000029665"/>
    </source>
</evidence>
<keyword evidence="3" id="KW-1185">Reference proteome</keyword>